<dbReference type="RefSeq" id="WP_160610381.1">
    <property type="nucleotide sequence ID" value="NZ_WTZA01000001.1"/>
</dbReference>
<proteinExistence type="inferred from homology"/>
<keyword evidence="8 12" id="KW-0472">Membrane</keyword>
<keyword evidence="3" id="KW-0997">Cell inner membrane</keyword>
<comment type="catalytic activity">
    <reaction evidence="11">
        <text>fluoride(in) = fluoride(out)</text>
        <dbReference type="Rhea" id="RHEA:76159"/>
        <dbReference type="ChEBI" id="CHEBI:17051"/>
    </reaction>
    <physiologicalReaction direction="left-to-right" evidence="11">
        <dbReference type="Rhea" id="RHEA:76160"/>
    </physiologicalReaction>
</comment>
<keyword evidence="2 12" id="KW-1003">Cell membrane</keyword>
<keyword evidence="14" id="KW-1185">Reference proteome</keyword>
<comment type="activity regulation">
    <text evidence="12">Na(+) is not transported, but it plays an essential structural role and its presence is essential for fluoride channel function.</text>
</comment>
<keyword evidence="6 12" id="KW-0915">Sodium</keyword>
<evidence type="ECO:0000256" key="6">
    <source>
        <dbReference type="ARBA" id="ARBA00023053"/>
    </source>
</evidence>
<comment type="subcellular location">
    <subcellularLocation>
        <location evidence="1 12">Cell membrane</location>
        <topology evidence="1 12">Multi-pass membrane protein</topology>
    </subcellularLocation>
</comment>
<evidence type="ECO:0000313" key="14">
    <source>
        <dbReference type="Proteomes" id="UP000439522"/>
    </source>
</evidence>
<name>A0A6I4TC67_9SPHN</name>
<organism evidence="13 14">
    <name type="scientific">Tsuneonella aeria</name>
    <dbReference type="NCBI Taxonomy" id="1837929"/>
    <lineage>
        <taxon>Bacteria</taxon>
        <taxon>Pseudomonadati</taxon>
        <taxon>Pseudomonadota</taxon>
        <taxon>Alphaproteobacteria</taxon>
        <taxon>Sphingomonadales</taxon>
        <taxon>Erythrobacteraceae</taxon>
        <taxon>Tsuneonella</taxon>
    </lineage>
</organism>
<reference evidence="13 14" key="1">
    <citation type="submission" date="2019-12" db="EMBL/GenBank/DDBJ databases">
        <title>Genomic-based taxomic classification of the family Erythrobacteraceae.</title>
        <authorList>
            <person name="Xu L."/>
        </authorList>
    </citation>
    <scope>NUCLEOTIDE SEQUENCE [LARGE SCALE GENOMIC DNA]</scope>
    <source>
        <strain evidence="13 14">100921-2</strain>
    </source>
</reference>
<evidence type="ECO:0000256" key="1">
    <source>
        <dbReference type="ARBA" id="ARBA00004651"/>
    </source>
</evidence>
<evidence type="ECO:0000256" key="10">
    <source>
        <dbReference type="ARBA" id="ARBA00035120"/>
    </source>
</evidence>
<dbReference type="HAMAP" id="MF_00454">
    <property type="entry name" value="FluC"/>
    <property type="match status" value="1"/>
</dbReference>
<gene>
    <name evidence="12 13" type="primary">crcB</name>
    <name evidence="12" type="synonym">fluC</name>
    <name evidence="13" type="ORF">GRI40_05325</name>
</gene>
<comment type="caution">
    <text evidence="13">The sequence shown here is derived from an EMBL/GenBank/DDBJ whole genome shotgun (WGS) entry which is preliminary data.</text>
</comment>
<dbReference type="Pfam" id="PF02537">
    <property type="entry name" value="CRCB"/>
    <property type="match status" value="1"/>
</dbReference>
<dbReference type="PANTHER" id="PTHR28259:SF1">
    <property type="entry name" value="FLUORIDE EXPORT PROTEIN 1-RELATED"/>
    <property type="match status" value="1"/>
</dbReference>
<sequence length="139" mass="14081">MTTAPTFAASPLAASALVFAGGGAGALLRYQVGRGMTRAFGPAAMTAFPWATLAVNVIGSLAMGLLAGWLARHGEGREGARLLIGVGLLGGFTTFSSFSLELMLLIERGQAASAFAYAAVSVLAGLTGLYLGLIAMRLT</sequence>
<evidence type="ECO:0000256" key="7">
    <source>
        <dbReference type="ARBA" id="ARBA00023065"/>
    </source>
</evidence>
<accession>A0A6I4TC67</accession>
<keyword evidence="12" id="KW-0813">Transport</keyword>
<dbReference type="GO" id="GO:0140114">
    <property type="term" value="P:cellular detoxification of fluoride"/>
    <property type="evidence" value="ECO:0007669"/>
    <property type="project" value="UniProtKB-UniRule"/>
</dbReference>
<keyword evidence="12" id="KW-0479">Metal-binding</keyword>
<evidence type="ECO:0000256" key="8">
    <source>
        <dbReference type="ARBA" id="ARBA00023136"/>
    </source>
</evidence>
<evidence type="ECO:0000256" key="9">
    <source>
        <dbReference type="ARBA" id="ARBA00023303"/>
    </source>
</evidence>
<evidence type="ECO:0000256" key="4">
    <source>
        <dbReference type="ARBA" id="ARBA00022692"/>
    </source>
</evidence>
<keyword evidence="5 12" id="KW-1133">Transmembrane helix</keyword>
<comment type="function">
    <text evidence="12">Fluoride-specific ion channel. Important for reducing fluoride concentration in the cell, thus reducing its toxicity.</text>
</comment>
<evidence type="ECO:0000256" key="11">
    <source>
        <dbReference type="ARBA" id="ARBA00035585"/>
    </source>
</evidence>
<dbReference type="NCBIfam" id="TIGR00494">
    <property type="entry name" value="crcB"/>
    <property type="match status" value="1"/>
</dbReference>
<protein>
    <recommendedName>
        <fullName evidence="12">Fluoride-specific ion channel FluC</fullName>
    </recommendedName>
</protein>
<keyword evidence="4 12" id="KW-0812">Transmembrane</keyword>
<feature type="transmembrane region" description="Helical" evidence="12">
    <location>
        <begin position="112"/>
        <end position="136"/>
    </location>
</feature>
<evidence type="ECO:0000256" key="3">
    <source>
        <dbReference type="ARBA" id="ARBA00022519"/>
    </source>
</evidence>
<dbReference type="AlphaFoldDB" id="A0A6I4TC67"/>
<dbReference type="InterPro" id="IPR003691">
    <property type="entry name" value="FluC"/>
</dbReference>
<comment type="similarity">
    <text evidence="10 12">Belongs to the fluoride channel Fluc/FEX (TC 1.A.43) family.</text>
</comment>
<dbReference type="GO" id="GO:0005886">
    <property type="term" value="C:plasma membrane"/>
    <property type="evidence" value="ECO:0007669"/>
    <property type="project" value="UniProtKB-SubCell"/>
</dbReference>
<evidence type="ECO:0000313" key="13">
    <source>
        <dbReference type="EMBL" id="MXO74643.1"/>
    </source>
</evidence>
<evidence type="ECO:0000256" key="5">
    <source>
        <dbReference type="ARBA" id="ARBA00022989"/>
    </source>
</evidence>
<evidence type="ECO:0000256" key="12">
    <source>
        <dbReference type="HAMAP-Rule" id="MF_00454"/>
    </source>
</evidence>
<feature type="transmembrane region" description="Helical" evidence="12">
    <location>
        <begin position="82"/>
        <end position="106"/>
    </location>
</feature>
<keyword evidence="7 12" id="KW-0406">Ion transport</keyword>
<feature type="binding site" evidence="12">
    <location>
        <position position="90"/>
    </location>
    <ligand>
        <name>Na(+)</name>
        <dbReference type="ChEBI" id="CHEBI:29101"/>
        <note>structural</note>
    </ligand>
</feature>
<dbReference type="OrthoDB" id="9806299at2"/>
<dbReference type="GO" id="GO:0062054">
    <property type="term" value="F:fluoride channel activity"/>
    <property type="evidence" value="ECO:0007669"/>
    <property type="project" value="UniProtKB-UniRule"/>
</dbReference>
<feature type="binding site" evidence="12">
    <location>
        <position position="93"/>
    </location>
    <ligand>
        <name>Na(+)</name>
        <dbReference type="ChEBI" id="CHEBI:29101"/>
        <note>structural</note>
    </ligand>
</feature>
<dbReference type="GO" id="GO:0046872">
    <property type="term" value="F:metal ion binding"/>
    <property type="evidence" value="ECO:0007669"/>
    <property type="project" value="UniProtKB-KW"/>
</dbReference>
<dbReference type="PANTHER" id="PTHR28259">
    <property type="entry name" value="FLUORIDE EXPORT PROTEIN 1-RELATED"/>
    <property type="match status" value="1"/>
</dbReference>
<evidence type="ECO:0000256" key="2">
    <source>
        <dbReference type="ARBA" id="ARBA00022475"/>
    </source>
</evidence>
<feature type="transmembrane region" description="Helical" evidence="12">
    <location>
        <begin position="48"/>
        <end position="70"/>
    </location>
</feature>
<keyword evidence="9 12" id="KW-0407">Ion channel</keyword>
<dbReference type="EMBL" id="WTZA01000001">
    <property type="protein sequence ID" value="MXO74643.1"/>
    <property type="molecule type" value="Genomic_DNA"/>
</dbReference>
<dbReference type="Proteomes" id="UP000439522">
    <property type="component" value="Unassembled WGS sequence"/>
</dbReference>